<dbReference type="EMBL" id="CAXKWB010034152">
    <property type="protein sequence ID" value="CAL4144128.1"/>
    <property type="molecule type" value="Genomic_DNA"/>
</dbReference>
<gene>
    <name evidence="1" type="ORF">MNOR_LOCUS29453</name>
</gene>
<name>A0AAV2RWN3_MEGNR</name>
<reference evidence="1 2" key="1">
    <citation type="submission" date="2024-05" db="EMBL/GenBank/DDBJ databases">
        <authorList>
            <person name="Wallberg A."/>
        </authorList>
    </citation>
    <scope>NUCLEOTIDE SEQUENCE [LARGE SCALE GENOMIC DNA]</scope>
</reference>
<sequence>MYGDTDDPILLMTPLVPNPKIRTSVGNSSVQCRYKAAQPILPNPLTRRARVILNHCIYVPDEMNGKTKRQTPAVKKNIIPGIFLPYLEIIGTVIVQEGNSMRP</sequence>
<feature type="non-terminal residue" evidence="1">
    <location>
        <position position="103"/>
    </location>
</feature>
<accession>A0AAV2RWN3</accession>
<organism evidence="1 2">
    <name type="scientific">Meganyctiphanes norvegica</name>
    <name type="common">Northern krill</name>
    <name type="synonym">Thysanopoda norvegica</name>
    <dbReference type="NCBI Taxonomy" id="48144"/>
    <lineage>
        <taxon>Eukaryota</taxon>
        <taxon>Metazoa</taxon>
        <taxon>Ecdysozoa</taxon>
        <taxon>Arthropoda</taxon>
        <taxon>Crustacea</taxon>
        <taxon>Multicrustacea</taxon>
        <taxon>Malacostraca</taxon>
        <taxon>Eumalacostraca</taxon>
        <taxon>Eucarida</taxon>
        <taxon>Euphausiacea</taxon>
        <taxon>Euphausiidae</taxon>
        <taxon>Meganyctiphanes</taxon>
    </lineage>
</organism>
<dbReference type="Proteomes" id="UP001497623">
    <property type="component" value="Unassembled WGS sequence"/>
</dbReference>
<comment type="caution">
    <text evidence="1">The sequence shown here is derived from an EMBL/GenBank/DDBJ whole genome shotgun (WGS) entry which is preliminary data.</text>
</comment>
<protein>
    <submittedName>
        <fullName evidence="1">Uncharacterized protein</fullName>
    </submittedName>
</protein>
<evidence type="ECO:0000313" key="2">
    <source>
        <dbReference type="Proteomes" id="UP001497623"/>
    </source>
</evidence>
<proteinExistence type="predicted"/>
<keyword evidence="2" id="KW-1185">Reference proteome</keyword>
<dbReference type="AlphaFoldDB" id="A0AAV2RWN3"/>
<evidence type="ECO:0000313" key="1">
    <source>
        <dbReference type="EMBL" id="CAL4144128.1"/>
    </source>
</evidence>